<evidence type="ECO:0000313" key="2">
    <source>
        <dbReference type="Proteomes" id="UP001302662"/>
    </source>
</evidence>
<gene>
    <name evidence="1" type="ORF">MmiEs2_09040</name>
</gene>
<dbReference type="Proteomes" id="UP001302662">
    <property type="component" value="Chromosome"/>
</dbReference>
<protein>
    <submittedName>
        <fullName evidence="1">Uncharacterized protein</fullName>
    </submittedName>
</protein>
<evidence type="ECO:0000313" key="1">
    <source>
        <dbReference type="EMBL" id="WNY28701.1"/>
    </source>
</evidence>
<dbReference type="KEGG" id="mees:MmiEs2_09040"/>
<keyword evidence="2" id="KW-1185">Reference proteome</keyword>
<reference evidence="1 2" key="1">
    <citation type="submission" date="2023-07" db="EMBL/GenBank/DDBJ databases">
        <title>Closed genome sequence of Methanimicrococcus sp. Es2.</title>
        <authorList>
            <person name="Protasov E."/>
            <person name="Platt K."/>
            <person name="Reeh H."/>
            <person name="Poehlein A."/>
            <person name="Daniel R."/>
            <person name="Brune A."/>
        </authorList>
    </citation>
    <scope>NUCLEOTIDE SEQUENCE [LARGE SCALE GENOMIC DNA]</scope>
    <source>
        <strain evidence="1 2">Es2</strain>
    </source>
</reference>
<dbReference type="AlphaFoldDB" id="A0AA96ZYC5"/>
<dbReference type="RefSeq" id="WP_316558710.1">
    <property type="nucleotide sequence ID" value="NZ_CP131062.1"/>
</dbReference>
<dbReference type="GeneID" id="85197371"/>
<proteinExistence type="predicted"/>
<dbReference type="EMBL" id="CP131062">
    <property type="protein sequence ID" value="WNY28701.1"/>
    <property type="molecule type" value="Genomic_DNA"/>
</dbReference>
<organism evidence="1 2">
    <name type="scientific">Methanimicrococcus stummii</name>
    <dbReference type="NCBI Taxonomy" id="3028294"/>
    <lineage>
        <taxon>Archaea</taxon>
        <taxon>Methanobacteriati</taxon>
        <taxon>Methanobacteriota</taxon>
        <taxon>Stenosarchaea group</taxon>
        <taxon>Methanomicrobia</taxon>
        <taxon>Methanosarcinales</taxon>
        <taxon>Methanosarcinaceae</taxon>
        <taxon>Methanimicrococcus</taxon>
    </lineage>
</organism>
<accession>A0AA96ZYC5</accession>
<sequence>MKLKFFGMEFDPLVLVSENIDNLNDADYLELRNGFIQIVHDQDKKRIQAVNNVQPTPEEIPDECE</sequence>
<name>A0AA96ZYC5_9EURY</name>